<sequence length="73" mass="8481">MPGRSEINHGFAYDDQGEVDILLSPFFDPIWEYDNSVESYIARILFQLTETIDEQRPKGHWFIISFSGYFSSG</sequence>
<evidence type="ECO:0000313" key="1">
    <source>
        <dbReference type="EMBL" id="PKU61230.1"/>
    </source>
</evidence>
<reference evidence="1 2" key="1">
    <citation type="journal article" date="2016" name="Sci. Rep.">
        <title>The Dendrobium catenatum Lindl. genome sequence provides insights into polysaccharide synthase, floral development and adaptive evolution.</title>
        <authorList>
            <person name="Zhang G.Q."/>
            <person name="Xu Q."/>
            <person name="Bian C."/>
            <person name="Tsai W.C."/>
            <person name="Yeh C.M."/>
            <person name="Liu K.W."/>
            <person name="Yoshida K."/>
            <person name="Zhang L.S."/>
            <person name="Chang S.B."/>
            <person name="Chen F."/>
            <person name="Shi Y."/>
            <person name="Su Y.Y."/>
            <person name="Zhang Y.Q."/>
            <person name="Chen L.J."/>
            <person name="Yin Y."/>
            <person name="Lin M."/>
            <person name="Huang H."/>
            <person name="Deng H."/>
            <person name="Wang Z.W."/>
            <person name="Zhu S.L."/>
            <person name="Zhao X."/>
            <person name="Deng C."/>
            <person name="Niu S.C."/>
            <person name="Huang J."/>
            <person name="Wang M."/>
            <person name="Liu G.H."/>
            <person name="Yang H.J."/>
            <person name="Xiao X.J."/>
            <person name="Hsiao Y.Y."/>
            <person name="Wu W.L."/>
            <person name="Chen Y.Y."/>
            <person name="Mitsuda N."/>
            <person name="Ohme-Takagi M."/>
            <person name="Luo Y.B."/>
            <person name="Van de Peer Y."/>
            <person name="Liu Z.J."/>
        </authorList>
    </citation>
    <scope>NUCLEOTIDE SEQUENCE [LARGE SCALE GENOMIC DNA]</scope>
    <source>
        <tissue evidence="1">The whole plant</tissue>
    </source>
</reference>
<protein>
    <submittedName>
        <fullName evidence="1">Uncharacterized protein</fullName>
    </submittedName>
</protein>
<keyword evidence="2" id="KW-1185">Reference proteome</keyword>
<reference evidence="1 2" key="2">
    <citation type="journal article" date="2017" name="Nature">
        <title>The Apostasia genome and the evolution of orchids.</title>
        <authorList>
            <person name="Zhang G.Q."/>
            <person name="Liu K.W."/>
            <person name="Li Z."/>
            <person name="Lohaus R."/>
            <person name="Hsiao Y.Y."/>
            <person name="Niu S.C."/>
            <person name="Wang J.Y."/>
            <person name="Lin Y.C."/>
            <person name="Xu Q."/>
            <person name="Chen L.J."/>
            <person name="Yoshida K."/>
            <person name="Fujiwara S."/>
            <person name="Wang Z.W."/>
            <person name="Zhang Y.Q."/>
            <person name="Mitsuda N."/>
            <person name="Wang M."/>
            <person name="Liu G.H."/>
            <person name="Pecoraro L."/>
            <person name="Huang H.X."/>
            <person name="Xiao X.J."/>
            <person name="Lin M."/>
            <person name="Wu X.Y."/>
            <person name="Wu W.L."/>
            <person name="Chen Y.Y."/>
            <person name="Chang S.B."/>
            <person name="Sakamoto S."/>
            <person name="Ohme-Takagi M."/>
            <person name="Yagi M."/>
            <person name="Zeng S.J."/>
            <person name="Shen C.Y."/>
            <person name="Yeh C.M."/>
            <person name="Luo Y.B."/>
            <person name="Tsai W.C."/>
            <person name="Van de Peer Y."/>
            <person name="Liu Z.J."/>
        </authorList>
    </citation>
    <scope>NUCLEOTIDE SEQUENCE [LARGE SCALE GENOMIC DNA]</scope>
    <source>
        <tissue evidence="1">The whole plant</tissue>
    </source>
</reference>
<name>A0A2I0VCU3_9ASPA</name>
<gene>
    <name evidence="1" type="ORF">MA16_Dca023271</name>
</gene>
<organism evidence="1 2">
    <name type="scientific">Dendrobium catenatum</name>
    <dbReference type="NCBI Taxonomy" id="906689"/>
    <lineage>
        <taxon>Eukaryota</taxon>
        <taxon>Viridiplantae</taxon>
        <taxon>Streptophyta</taxon>
        <taxon>Embryophyta</taxon>
        <taxon>Tracheophyta</taxon>
        <taxon>Spermatophyta</taxon>
        <taxon>Magnoliopsida</taxon>
        <taxon>Liliopsida</taxon>
        <taxon>Asparagales</taxon>
        <taxon>Orchidaceae</taxon>
        <taxon>Epidendroideae</taxon>
        <taxon>Malaxideae</taxon>
        <taxon>Dendrobiinae</taxon>
        <taxon>Dendrobium</taxon>
    </lineage>
</organism>
<dbReference type="AlphaFoldDB" id="A0A2I0VCU3"/>
<evidence type="ECO:0000313" key="2">
    <source>
        <dbReference type="Proteomes" id="UP000233837"/>
    </source>
</evidence>
<dbReference type="Proteomes" id="UP000233837">
    <property type="component" value="Unassembled WGS sequence"/>
</dbReference>
<dbReference type="EMBL" id="KZ503818">
    <property type="protein sequence ID" value="PKU61230.1"/>
    <property type="molecule type" value="Genomic_DNA"/>
</dbReference>
<accession>A0A2I0VCU3</accession>
<proteinExistence type="predicted"/>